<accession>A0A9Q4GFX6</accession>
<evidence type="ECO:0000313" key="4">
    <source>
        <dbReference type="EMBL" id="MCX2818599.1"/>
    </source>
</evidence>
<feature type="region of interest" description="Disordered" evidence="3">
    <location>
        <begin position="177"/>
        <end position="209"/>
    </location>
</feature>
<dbReference type="FunFam" id="3.40.50.720:FF:000084">
    <property type="entry name" value="Short-chain dehydrogenase reductase"/>
    <property type="match status" value="1"/>
</dbReference>
<dbReference type="PRINTS" id="PR00080">
    <property type="entry name" value="SDRFAMILY"/>
</dbReference>
<evidence type="ECO:0000256" key="3">
    <source>
        <dbReference type="SAM" id="MobiDB-lite"/>
    </source>
</evidence>
<dbReference type="Gene3D" id="3.40.50.720">
    <property type="entry name" value="NAD(P)-binding Rossmann-like Domain"/>
    <property type="match status" value="1"/>
</dbReference>
<name>A0A9Q4GFX6_9EURY</name>
<sequence length="239" mass="24872">MDIQDADVLVTGSAVRVGREIALTLADEGANVAVHYRTSDEAADETADDVREHGGEATTVRSDLSTVEGARAAVDGTVDGLGGIDVLVNSASVFGETPVEDVTEDDWETNMNVNLRAPFFASQRAAEHGAEKVVNIGGVAAKRPFPSFVPYSVSKAGIVSLTKALAKALAPETTVNAVSPGTVLSPPDRPDEEERRIAEDTPVGRIGEPGDIADTVAFVVESSEFLNGAVIDVDGGRSL</sequence>
<reference evidence="4" key="1">
    <citation type="submission" date="2022-09" db="EMBL/GenBank/DDBJ databases">
        <title>Haloadaptaus new haloarchaeum isolated from saline soil.</title>
        <authorList>
            <person name="Duran-Viseras A."/>
            <person name="Sanchez-Porro C."/>
            <person name="Ventosa A."/>
        </authorList>
    </citation>
    <scope>NUCLEOTIDE SEQUENCE</scope>
    <source>
        <strain evidence="4">F3-133</strain>
    </source>
</reference>
<protein>
    <submittedName>
        <fullName evidence="4">SDR family oxidoreductase</fullName>
    </submittedName>
</protein>
<dbReference type="AlphaFoldDB" id="A0A9Q4GFX6"/>
<evidence type="ECO:0000256" key="1">
    <source>
        <dbReference type="ARBA" id="ARBA00006484"/>
    </source>
</evidence>
<dbReference type="InterPro" id="IPR002347">
    <property type="entry name" value="SDR_fam"/>
</dbReference>
<organism evidence="4 5">
    <name type="scientific">Halorutilus salinus</name>
    <dbReference type="NCBI Taxonomy" id="2487751"/>
    <lineage>
        <taxon>Archaea</taxon>
        <taxon>Methanobacteriati</taxon>
        <taxon>Methanobacteriota</taxon>
        <taxon>Stenosarchaea group</taxon>
        <taxon>Halobacteria</taxon>
        <taxon>Halorutilales</taxon>
        <taxon>Halorutilaceae</taxon>
        <taxon>Halorutilus</taxon>
    </lineage>
</organism>
<dbReference type="RefSeq" id="WP_266086441.1">
    <property type="nucleotide sequence ID" value="NZ_RKLV01000003.1"/>
</dbReference>
<keyword evidence="5" id="KW-1185">Reference proteome</keyword>
<dbReference type="GO" id="GO:0016491">
    <property type="term" value="F:oxidoreductase activity"/>
    <property type="evidence" value="ECO:0007669"/>
    <property type="project" value="UniProtKB-KW"/>
</dbReference>
<dbReference type="PANTHER" id="PTHR43639:SF1">
    <property type="entry name" value="SHORT-CHAIN DEHYDROGENASE_REDUCTASE FAMILY PROTEIN"/>
    <property type="match status" value="1"/>
</dbReference>
<feature type="compositionally biased region" description="Basic and acidic residues" evidence="3">
    <location>
        <begin position="188"/>
        <end position="199"/>
    </location>
</feature>
<dbReference type="EMBL" id="RKLV01000003">
    <property type="protein sequence ID" value="MCX2818599.1"/>
    <property type="molecule type" value="Genomic_DNA"/>
</dbReference>
<dbReference type="PRINTS" id="PR00081">
    <property type="entry name" value="GDHRDH"/>
</dbReference>
<proteinExistence type="inferred from homology"/>
<gene>
    <name evidence="4" type="ORF">EGH25_04435</name>
</gene>
<dbReference type="InterPro" id="IPR036291">
    <property type="entry name" value="NAD(P)-bd_dom_sf"/>
</dbReference>
<dbReference type="Proteomes" id="UP001149411">
    <property type="component" value="Unassembled WGS sequence"/>
</dbReference>
<comment type="similarity">
    <text evidence="1">Belongs to the short-chain dehydrogenases/reductases (SDR) family.</text>
</comment>
<dbReference type="Pfam" id="PF13561">
    <property type="entry name" value="adh_short_C2"/>
    <property type="match status" value="1"/>
</dbReference>
<evidence type="ECO:0000313" key="5">
    <source>
        <dbReference type="Proteomes" id="UP001149411"/>
    </source>
</evidence>
<keyword evidence="2" id="KW-0560">Oxidoreductase</keyword>
<evidence type="ECO:0000256" key="2">
    <source>
        <dbReference type="ARBA" id="ARBA00023002"/>
    </source>
</evidence>
<comment type="caution">
    <text evidence="4">The sequence shown here is derived from an EMBL/GenBank/DDBJ whole genome shotgun (WGS) entry which is preliminary data.</text>
</comment>
<dbReference type="SUPFAM" id="SSF51735">
    <property type="entry name" value="NAD(P)-binding Rossmann-fold domains"/>
    <property type="match status" value="1"/>
</dbReference>
<dbReference type="PANTHER" id="PTHR43639">
    <property type="entry name" value="OXIDOREDUCTASE, SHORT-CHAIN DEHYDROGENASE/REDUCTASE FAMILY (AFU_ORTHOLOGUE AFUA_5G02870)"/>
    <property type="match status" value="1"/>
</dbReference>